<evidence type="ECO:0000259" key="2">
    <source>
        <dbReference type="Pfam" id="PF16064"/>
    </source>
</evidence>
<evidence type="ECO:0000313" key="3">
    <source>
        <dbReference type="EnsemblMetazoa" id="AMAM004588-PA"/>
    </source>
</evidence>
<dbReference type="VEuPathDB" id="VectorBase:AMAM004588"/>
<reference evidence="3" key="2">
    <citation type="submission" date="2020-05" db="UniProtKB">
        <authorList>
            <consortium name="EnsemblMetazoa"/>
        </authorList>
    </citation>
    <scope>IDENTIFICATION</scope>
    <source>
        <strain evidence="3">maculatus3</strain>
    </source>
</reference>
<dbReference type="Proteomes" id="UP000075901">
    <property type="component" value="Unassembled WGS sequence"/>
</dbReference>
<feature type="region of interest" description="Disordered" evidence="1">
    <location>
        <begin position="139"/>
        <end position="159"/>
    </location>
</feature>
<keyword evidence="4" id="KW-1185">Reference proteome</keyword>
<protein>
    <submittedName>
        <fullName evidence="3">DUF4806 domain-containing protein</fullName>
    </submittedName>
</protein>
<sequence>MESNAMQFAMERMETNVVSKIPAFDRTEKFKLDILRDVEELEKFEERLNDDEYLKKVCGWIDVSLGLVRESEHRMHIILDQIFDRKLFATYSWTGAGKDKRALNVLKNVLGLFEHAGTTPMQRVDSLTVERFMRKKLHNSGTRALAKGVRKSLPHSRKHRRTLQAALATKYAISNAKQSIPSTTRVRVLPRNKEQRGQSSSSASSSSSSSSSSSYKAQVDDAAAAADNLSGTECIVIKEDPAAYIDVMDEYEDMLDYK</sequence>
<dbReference type="Pfam" id="PF16064">
    <property type="entry name" value="DUF4806"/>
    <property type="match status" value="1"/>
</dbReference>
<evidence type="ECO:0000256" key="1">
    <source>
        <dbReference type="SAM" id="MobiDB-lite"/>
    </source>
</evidence>
<feature type="compositionally biased region" description="Low complexity" evidence="1">
    <location>
        <begin position="199"/>
        <end position="222"/>
    </location>
</feature>
<feature type="compositionally biased region" description="Basic residues" evidence="1">
    <location>
        <begin position="148"/>
        <end position="159"/>
    </location>
</feature>
<feature type="region of interest" description="Disordered" evidence="1">
    <location>
        <begin position="178"/>
        <end position="222"/>
    </location>
</feature>
<dbReference type="AlphaFoldDB" id="A0A182SDH5"/>
<feature type="domain" description="DUF4806" evidence="2">
    <location>
        <begin position="35"/>
        <end position="113"/>
    </location>
</feature>
<dbReference type="EnsemblMetazoa" id="AMAM004588-RA">
    <property type="protein sequence ID" value="AMAM004588-PA"/>
    <property type="gene ID" value="AMAM004588"/>
</dbReference>
<accession>A0A182SDH5</accession>
<reference evidence="4" key="1">
    <citation type="submission" date="2013-09" db="EMBL/GenBank/DDBJ databases">
        <title>The Genome Sequence of Anopheles maculatus species B.</title>
        <authorList>
            <consortium name="The Broad Institute Genomics Platform"/>
            <person name="Neafsey D.E."/>
            <person name="Besansky N."/>
            <person name="Howell P."/>
            <person name="Walton C."/>
            <person name="Young S.K."/>
            <person name="Zeng Q."/>
            <person name="Gargeya S."/>
            <person name="Fitzgerald M."/>
            <person name="Haas B."/>
            <person name="Abouelleil A."/>
            <person name="Allen A.W."/>
            <person name="Alvarado L."/>
            <person name="Arachchi H.M."/>
            <person name="Berlin A.M."/>
            <person name="Chapman S.B."/>
            <person name="Gainer-Dewar J."/>
            <person name="Goldberg J."/>
            <person name="Griggs A."/>
            <person name="Gujja S."/>
            <person name="Hansen M."/>
            <person name="Howarth C."/>
            <person name="Imamovic A."/>
            <person name="Ireland A."/>
            <person name="Larimer J."/>
            <person name="McCowan C."/>
            <person name="Murphy C."/>
            <person name="Pearson M."/>
            <person name="Poon T.W."/>
            <person name="Priest M."/>
            <person name="Roberts A."/>
            <person name="Saif S."/>
            <person name="Shea T."/>
            <person name="Sisk P."/>
            <person name="Sykes S."/>
            <person name="Wortman J."/>
            <person name="Nusbaum C."/>
            <person name="Birren B."/>
        </authorList>
    </citation>
    <scope>NUCLEOTIDE SEQUENCE [LARGE SCALE GENOMIC DNA]</scope>
    <source>
        <strain evidence="4">maculatus3</strain>
    </source>
</reference>
<name>A0A182SDH5_9DIPT</name>
<evidence type="ECO:0000313" key="4">
    <source>
        <dbReference type="Proteomes" id="UP000075901"/>
    </source>
</evidence>
<organism evidence="3 4">
    <name type="scientific">Anopheles maculatus</name>
    <dbReference type="NCBI Taxonomy" id="74869"/>
    <lineage>
        <taxon>Eukaryota</taxon>
        <taxon>Metazoa</taxon>
        <taxon>Ecdysozoa</taxon>
        <taxon>Arthropoda</taxon>
        <taxon>Hexapoda</taxon>
        <taxon>Insecta</taxon>
        <taxon>Pterygota</taxon>
        <taxon>Neoptera</taxon>
        <taxon>Endopterygota</taxon>
        <taxon>Diptera</taxon>
        <taxon>Nematocera</taxon>
        <taxon>Culicoidea</taxon>
        <taxon>Culicidae</taxon>
        <taxon>Anophelinae</taxon>
        <taxon>Anopheles</taxon>
        <taxon>Anopheles maculatus group</taxon>
    </lineage>
</organism>
<dbReference type="InterPro" id="IPR032071">
    <property type="entry name" value="DUF4806"/>
</dbReference>
<proteinExistence type="predicted"/>